<organism evidence="6 7">
    <name type="scientific">Selenomonas ruminantium</name>
    <dbReference type="NCBI Taxonomy" id="971"/>
    <lineage>
        <taxon>Bacteria</taxon>
        <taxon>Bacillati</taxon>
        <taxon>Bacillota</taxon>
        <taxon>Negativicutes</taxon>
        <taxon>Selenomonadales</taxon>
        <taxon>Selenomonadaceae</taxon>
        <taxon>Selenomonas</taxon>
    </lineage>
</organism>
<protein>
    <submittedName>
        <fullName evidence="6">Beta-N-acetylhexosaminidase</fullName>
    </submittedName>
</protein>
<dbReference type="Gene3D" id="3.20.20.300">
    <property type="entry name" value="Glycoside hydrolase, family 3, N-terminal domain"/>
    <property type="match status" value="1"/>
</dbReference>
<feature type="signal peptide" evidence="4">
    <location>
        <begin position="1"/>
        <end position="19"/>
    </location>
</feature>
<dbReference type="PANTHER" id="PTHR30480:SF16">
    <property type="entry name" value="GLYCOSIDE HYDROLASE FAMILY 3 DOMAIN PROTEIN"/>
    <property type="match status" value="1"/>
</dbReference>
<evidence type="ECO:0000256" key="3">
    <source>
        <dbReference type="ARBA" id="ARBA00023295"/>
    </source>
</evidence>
<evidence type="ECO:0000256" key="4">
    <source>
        <dbReference type="SAM" id="SignalP"/>
    </source>
</evidence>
<feature type="chain" id="PRO_5039100257" evidence="4">
    <location>
        <begin position="20"/>
        <end position="372"/>
    </location>
</feature>
<dbReference type="GO" id="GO:0009254">
    <property type="term" value="P:peptidoglycan turnover"/>
    <property type="evidence" value="ECO:0007669"/>
    <property type="project" value="TreeGrafter"/>
</dbReference>
<evidence type="ECO:0000313" key="7">
    <source>
        <dbReference type="Proteomes" id="UP000184263"/>
    </source>
</evidence>
<keyword evidence="3" id="KW-0326">Glycosidase</keyword>
<dbReference type="PROSITE" id="PS51257">
    <property type="entry name" value="PROKAR_LIPOPROTEIN"/>
    <property type="match status" value="1"/>
</dbReference>
<dbReference type="PANTHER" id="PTHR30480">
    <property type="entry name" value="BETA-HEXOSAMINIDASE-RELATED"/>
    <property type="match status" value="1"/>
</dbReference>
<dbReference type="AlphaFoldDB" id="A0A1M6T356"/>
<dbReference type="InterPro" id="IPR050226">
    <property type="entry name" value="NagZ_Beta-hexosaminidase"/>
</dbReference>
<proteinExistence type="inferred from homology"/>
<dbReference type="InterPro" id="IPR001764">
    <property type="entry name" value="Glyco_hydro_3_N"/>
</dbReference>
<evidence type="ECO:0000259" key="5">
    <source>
        <dbReference type="Pfam" id="PF00933"/>
    </source>
</evidence>
<feature type="domain" description="Glycoside hydrolase family 3 N-terminal" evidence="5">
    <location>
        <begin position="47"/>
        <end position="362"/>
    </location>
</feature>
<dbReference type="NCBIfam" id="NF003740">
    <property type="entry name" value="PRK05337.1"/>
    <property type="match status" value="1"/>
</dbReference>
<dbReference type="InterPro" id="IPR017853">
    <property type="entry name" value="GH"/>
</dbReference>
<evidence type="ECO:0000256" key="1">
    <source>
        <dbReference type="ARBA" id="ARBA00005336"/>
    </source>
</evidence>
<dbReference type="EMBL" id="FRBC01000006">
    <property type="protein sequence ID" value="SHK51248.1"/>
    <property type="molecule type" value="Genomic_DNA"/>
</dbReference>
<gene>
    <name evidence="6" type="ORF">SAMN05216582_10641</name>
</gene>
<name>A0A1M6T356_SELRU</name>
<dbReference type="Pfam" id="PF00933">
    <property type="entry name" value="Glyco_hydro_3"/>
    <property type="match status" value="1"/>
</dbReference>
<dbReference type="InterPro" id="IPR036962">
    <property type="entry name" value="Glyco_hydro_3_N_sf"/>
</dbReference>
<comment type="similarity">
    <text evidence="1">Belongs to the glycosyl hydrolase 3 family.</text>
</comment>
<dbReference type="GO" id="GO:0005975">
    <property type="term" value="P:carbohydrate metabolic process"/>
    <property type="evidence" value="ECO:0007669"/>
    <property type="project" value="InterPro"/>
</dbReference>
<dbReference type="RefSeq" id="WP_178139462.1">
    <property type="nucleotide sequence ID" value="NZ_FRBC01000006.1"/>
</dbReference>
<accession>A0A1M6T356</accession>
<sequence length="372" mass="41019">MKNYGKCMVLAFVMIFTLAGCSKVDTMQETRQQTFDEQVDAVVESMTLPEKVGQLVMIGIHGTELNDDSRYMLNQYHIGGVLLFDRNLQSAEQTTRLTAELQGEAQKVPLLIGLDEEGGTVVRGKSFITPPPSAQSLGTAGDNTQAEAWARRTGEQLAKLGFNVNFAPVADVGDSSRDFSRDPQVVKKFVAAAAQGYESAHMIYTLKHFPGIGKGQVDSHIDRSNIIATKQQLAEEDLLPFKEIISQHDTEDFMVLMSHLIYPEIDASNPASLSPEIQTKLLRQEMGFNGVIITDDLEMGAVSKYGDFRQLGVQAVLAGADIVLVCHEYPHETDVYLGLLEAAEKGTISQERLNESVKRIVRMKLLRGNSPR</sequence>
<dbReference type="GO" id="GO:0004553">
    <property type="term" value="F:hydrolase activity, hydrolyzing O-glycosyl compounds"/>
    <property type="evidence" value="ECO:0007669"/>
    <property type="project" value="InterPro"/>
</dbReference>
<evidence type="ECO:0000313" key="6">
    <source>
        <dbReference type="EMBL" id="SHK51248.1"/>
    </source>
</evidence>
<dbReference type="Proteomes" id="UP000184263">
    <property type="component" value="Unassembled WGS sequence"/>
</dbReference>
<evidence type="ECO:0000256" key="2">
    <source>
        <dbReference type="ARBA" id="ARBA00022801"/>
    </source>
</evidence>
<keyword evidence="4" id="KW-0732">Signal</keyword>
<keyword evidence="2" id="KW-0378">Hydrolase</keyword>
<dbReference type="SUPFAM" id="SSF51445">
    <property type="entry name" value="(Trans)glycosidases"/>
    <property type="match status" value="1"/>
</dbReference>
<reference evidence="6 7" key="1">
    <citation type="submission" date="2016-11" db="EMBL/GenBank/DDBJ databases">
        <authorList>
            <person name="Jaros S."/>
            <person name="Januszkiewicz K."/>
            <person name="Wedrychowicz H."/>
        </authorList>
    </citation>
    <scope>NUCLEOTIDE SEQUENCE [LARGE SCALE GENOMIC DNA]</scope>
    <source>
        <strain evidence="6 7">HD4</strain>
    </source>
</reference>